<evidence type="ECO:0000256" key="2">
    <source>
        <dbReference type="SAM" id="SignalP"/>
    </source>
</evidence>
<evidence type="ECO:0000313" key="3">
    <source>
        <dbReference type="EMBL" id="KJZ73681.1"/>
    </source>
</evidence>
<accession>A0A0F7ZIG6</accession>
<keyword evidence="2" id="KW-0732">Signal</keyword>
<name>A0A0F7ZIG6_9HYPO</name>
<dbReference type="EMBL" id="KQ030533">
    <property type="protein sequence ID" value="KJZ73681.1"/>
    <property type="molecule type" value="Genomic_DNA"/>
</dbReference>
<feature type="compositionally biased region" description="Polar residues" evidence="1">
    <location>
        <begin position="83"/>
        <end position="97"/>
    </location>
</feature>
<reference evidence="3 4" key="1">
    <citation type="journal article" date="2014" name="Genome Biol. Evol.">
        <title>Comparative genomics and transcriptomics analyses reveal divergent lifestyle features of nematode endoparasitic fungus Hirsutella minnesotensis.</title>
        <authorList>
            <person name="Lai Y."/>
            <person name="Liu K."/>
            <person name="Zhang X."/>
            <person name="Zhang X."/>
            <person name="Li K."/>
            <person name="Wang N."/>
            <person name="Shu C."/>
            <person name="Wu Y."/>
            <person name="Wang C."/>
            <person name="Bushley K.E."/>
            <person name="Xiang M."/>
            <person name="Liu X."/>
        </authorList>
    </citation>
    <scope>NUCLEOTIDE SEQUENCE [LARGE SCALE GENOMIC DNA]</scope>
    <source>
        <strain evidence="3 4">3608</strain>
    </source>
</reference>
<evidence type="ECO:0000256" key="1">
    <source>
        <dbReference type="SAM" id="MobiDB-lite"/>
    </source>
</evidence>
<feature type="signal peptide" evidence="2">
    <location>
        <begin position="1"/>
        <end position="17"/>
    </location>
</feature>
<dbReference type="Proteomes" id="UP000054481">
    <property type="component" value="Unassembled WGS sequence"/>
</dbReference>
<dbReference type="AlphaFoldDB" id="A0A0F7ZIG6"/>
<gene>
    <name evidence="3" type="ORF">HIM_07014</name>
</gene>
<feature type="chain" id="PRO_5002525796" evidence="2">
    <location>
        <begin position="18"/>
        <end position="97"/>
    </location>
</feature>
<organism evidence="3 4">
    <name type="scientific">Hirsutella minnesotensis 3608</name>
    <dbReference type="NCBI Taxonomy" id="1043627"/>
    <lineage>
        <taxon>Eukaryota</taxon>
        <taxon>Fungi</taxon>
        <taxon>Dikarya</taxon>
        <taxon>Ascomycota</taxon>
        <taxon>Pezizomycotina</taxon>
        <taxon>Sordariomycetes</taxon>
        <taxon>Hypocreomycetidae</taxon>
        <taxon>Hypocreales</taxon>
        <taxon>Ophiocordycipitaceae</taxon>
        <taxon>Hirsutella</taxon>
    </lineage>
</organism>
<sequence>MKAAVVLFTALVSIGLAAPGMVAPDMALEKRGGISGFPPTGAIAGGIPAREQQSGQGRTTGGRAGNLDRGAKSGCAGPGCGPTSPQKNCFKGSCNTS</sequence>
<keyword evidence="4" id="KW-1185">Reference proteome</keyword>
<protein>
    <submittedName>
        <fullName evidence="3">Uncharacterized protein</fullName>
    </submittedName>
</protein>
<evidence type="ECO:0000313" key="4">
    <source>
        <dbReference type="Proteomes" id="UP000054481"/>
    </source>
</evidence>
<proteinExistence type="predicted"/>
<feature type="region of interest" description="Disordered" evidence="1">
    <location>
        <begin position="39"/>
        <end position="97"/>
    </location>
</feature>